<dbReference type="GO" id="GO:0000400">
    <property type="term" value="F:four-way junction DNA binding"/>
    <property type="evidence" value="ECO:0007669"/>
    <property type="project" value="UniProtKB-UniRule"/>
</dbReference>
<dbReference type="OrthoDB" id="5293449at2"/>
<dbReference type="InterPro" id="IPR036267">
    <property type="entry name" value="RuvA_C_sf"/>
</dbReference>
<dbReference type="GO" id="GO:0009379">
    <property type="term" value="C:Holliday junction helicase complex"/>
    <property type="evidence" value="ECO:0007669"/>
    <property type="project" value="InterPro"/>
</dbReference>
<dbReference type="Pfam" id="PF01330">
    <property type="entry name" value="RuvA_N"/>
    <property type="match status" value="1"/>
</dbReference>
<comment type="subunit">
    <text evidence="6">Homotetramer. Forms an RuvA(8)-RuvB(12)-Holliday junction (HJ) complex. HJ DNA is sandwiched between 2 RuvA tetramers; dsDNA enters through RuvA and exits via RuvB. An RuvB hexamer assembles on each DNA strand where it exits the tetramer. Each RuvB hexamer is contacted by two RuvA subunits (via domain III) on 2 adjacent RuvB subunits; this complex drives branch migration. In the full resolvosome a probable DNA-RuvA(4)-RuvB(12)-RuvC(2) complex forms which resolves the HJ.</text>
</comment>
<keyword evidence="5 6" id="KW-0234">DNA repair</keyword>
<dbReference type="NCBIfam" id="TIGR00084">
    <property type="entry name" value="ruvA"/>
    <property type="match status" value="1"/>
</dbReference>
<dbReference type="SUPFAM" id="SSF50249">
    <property type="entry name" value="Nucleic acid-binding proteins"/>
    <property type="match status" value="1"/>
</dbReference>
<evidence type="ECO:0000256" key="4">
    <source>
        <dbReference type="ARBA" id="ARBA00023172"/>
    </source>
</evidence>
<dbReference type="InterPro" id="IPR003583">
    <property type="entry name" value="Hlx-hairpin-Hlx_DNA-bd_motif"/>
</dbReference>
<accession>A0A6N8CS04</accession>
<dbReference type="GO" id="GO:0005524">
    <property type="term" value="F:ATP binding"/>
    <property type="evidence" value="ECO:0007669"/>
    <property type="project" value="InterPro"/>
</dbReference>
<dbReference type="GO" id="GO:0048476">
    <property type="term" value="C:Holliday junction resolvase complex"/>
    <property type="evidence" value="ECO:0007669"/>
    <property type="project" value="UniProtKB-UniRule"/>
</dbReference>
<dbReference type="GO" id="GO:0005737">
    <property type="term" value="C:cytoplasm"/>
    <property type="evidence" value="ECO:0007669"/>
    <property type="project" value="UniProtKB-SubCell"/>
</dbReference>
<proteinExistence type="inferred from homology"/>
<evidence type="ECO:0000313" key="9">
    <source>
        <dbReference type="Proteomes" id="UP000440978"/>
    </source>
</evidence>
<evidence type="ECO:0000313" key="8">
    <source>
        <dbReference type="EMBL" id="MTT32428.1"/>
    </source>
</evidence>
<dbReference type="CDD" id="cd14332">
    <property type="entry name" value="UBA_RuvA_C"/>
    <property type="match status" value="1"/>
</dbReference>
<evidence type="ECO:0000256" key="6">
    <source>
        <dbReference type="HAMAP-Rule" id="MF_00031"/>
    </source>
</evidence>
<comment type="caution">
    <text evidence="8">The sequence shown here is derived from an EMBL/GenBank/DDBJ whole genome shotgun (WGS) entry which is preliminary data.</text>
</comment>
<dbReference type="Gene3D" id="1.10.8.10">
    <property type="entry name" value="DNA helicase RuvA subunit, C-terminal domain"/>
    <property type="match status" value="1"/>
</dbReference>
<dbReference type="HAMAP" id="MF_00031">
    <property type="entry name" value="DNA_HJ_migration_RuvA"/>
    <property type="match status" value="1"/>
</dbReference>
<gene>
    <name evidence="6 8" type="primary">ruvA</name>
    <name evidence="8" type="ORF">GMB86_10460</name>
</gene>
<comment type="function">
    <text evidence="6">The RuvA-RuvB-RuvC complex processes Holliday junction (HJ) DNA during genetic recombination and DNA repair, while the RuvA-RuvB complex plays an important role in the rescue of blocked DNA replication forks via replication fork reversal (RFR). RuvA specifically binds to HJ cruciform DNA, conferring on it an open structure. The RuvB hexamer acts as an ATP-dependent pump, pulling dsDNA into and through the RuvAB complex. HJ branch migration allows RuvC to scan DNA until it finds its consensus sequence, where it cleaves and resolves the cruciform DNA.</text>
</comment>
<keyword evidence="9" id="KW-1185">Reference proteome</keyword>
<evidence type="ECO:0000256" key="2">
    <source>
        <dbReference type="ARBA" id="ARBA00022763"/>
    </source>
</evidence>
<comment type="caution">
    <text evidence="6">Lacks conserved residue(s) required for the propagation of feature annotation.</text>
</comment>
<dbReference type="GO" id="GO:0006310">
    <property type="term" value="P:DNA recombination"/>
    <property type="evidence" value="ECO:0007669"/>
    <property type="project" value="UniProtKB-UniRule"/>
</dbReference>
<dbReference type="RefSeq" id="WP_155219521.1">
    <property type="nucleotide sequence ID" value="NZ_WNHB01000016.1"/>
</dbReference>
<comment type="subcellular location">
    <subcellularLocation>
        <location evidence="6">Cytoplasm</location>
    </subcellularLocation>
</comment>
<dbReference type="EMBL" id="WNHB01000016">
    <property type="protein sequence ID" value="MTT32428.1"/>
    <property type="molecule type" value="Genomic_DNA"/>
</dbReference>
<dbReference type="Proteomes" id="UP000440978">
    <property type="component" value="Unassembled WGS sequence"/>
</dbReference>
<evidence type="ECO:0000256" key="1">
    <source>
        <dbReference type="ARBA" id="ARBA00022490"/>
    </source>
</evidence>
<dbReference type="InterPro" id="IPR012340">
    <property type="entry name" value="NA-bd_OB-fold"/>
</dbReference>
<keyword evidence="3 6" id="KW-0238">DNA-binding</keyword>
<sequence>MFDYIIGKISHISSKCIVIETHGVGYQVLCANPFLYQDVFGEETTIFTYHYVREDLMALYGFKSREERELFIQLLSVSGIGPKGGLAILASGRPESIIQAIDSENESYLTKFPGIGKKTARQIILDLKGKLDQTKTGLFNDHGVQNDGLDEALEALKALGYSDKEVKRVVPKLKDKDYTAEQYIKEALKLMLNG</sequence>
<evidence type="ECO:0000256" key="5">
    <source>
        <dbReference type="ARBA" id="ARBA00023204"/>
    </source>
</evidence>
<dbReference type="InterPro" id="IPR000085">
    <property type="entry name" value="RuvA"/>
</dbReference>
<evidence type="ECO:0000259" key="7">
    <source>
        <dbReference type="SMART" id="SM00278"/>
    </source>
</evidence>
<comment type="domain">
    <text evidence="6">Has three domains with a flexible linker between the domains II and III and assumes an 'L' shape. Domain III is highly mobile and contacts RuvB.</text>
</comment>
<dbReference type="Pfam" id="PF14520">
    <property type="entry name" value="HHH_5"/>
    <property type="match status" value="1"/>
</dbReference>
<dbReference type="Pfam" id="PF07499">
    <property type="entry name" value="RuvA_C"/>
    <property type="match status" value="1"/>
</dbReference>
<evidence type="ECO:0000256" key="3">
    <source>
        <dbReference type="ARBA" id="ARBA00023125"/>
    </source>
</evidence>
<protein>
    <recommendedName>
        <fullName evidence="6">Holliday junction branch migration complex subunit RuvA</fullName>
    </recommendedName>
</protein>
<feature type="region of interest" description="Domain III" evidence="6">
    <location>
        <begin position="144"/>
        <end position="194"/>
    </location>
</feature>
<dbReference type="Gene3D" id="1.10.150.20">
    <property type="entry name" value="5' to 3' exonuclease, C-terminal subdomain"/>
    <property type="match status" value="1"/>
</dbReference>
<feature type="domain" description="Helix-hairpin-helix DNA-binding motif class 1" evidence="7">
    <location>
        <begin position="107"/>
        <end position="126"/>
    </location>
</feature>
<dbReference type="InterPro" id="IPR011114">
    <property type="entry name" value="RuvA_C"/>
</dbReference>
<reference evidence="8 9" key="1">
    <citation type="submission" date="2019-11" db="EMBL/GenBank/DDBJ databases">
        <title>Terrilactibacillus tamarindus sp. nov. BCM23-1 isolated from bark of Tamarindus indica.</title>
        <authorList>
            <person name="Kingkaew E."/>
            <person name="Tanasupawat S."/>
        </authorList>
    </citation>
    <scope>NUCLEOTIDE SEQUENCE [LARGE SCALE GENOMIC DNA]</scope>
    <source>
        <strain evidence="8 9">BCM23-1</strain>
    </source>
</reference>
<feature type="domain" description="Helix-hairpin-helix DNA-binding motif class 1" evidence="7">
    <location>
        <begin position="72"/>
        <end position="91"/>
    </location>
</feature>
<dbReference type="SUPFAM" id="SSF47781">
    <property type="entry name" value="RuvA domain 2-like"/>
    <property type="match status" value="1"/>
</dbReference>
<dbReference type="GO" id="GO:0016787">
    <property type="term" value="F:hydrolase activity"/>
    <property type="evidence" value="ECO:0007669"/>
    <property type="project" value="UniProtKB-KW"/>
</dbReference>
<keyword evidence="4 6" id="KW-0233">DNA recombination</keyword>
<dbReference type="SMART" id="SM00278">
    <property type="entry name" value="HhH1"/>
    <property type="match status" value="2"/>
</dbReference>
<dbReference type="SUPFAM" id="SSF46929">
    <property type="entry name" value="DNA helicase RuvA subunit, C-terminal domain"/>
    <property type="match status" value="1"/>
</dbReference>
<keyword evidence="1 6" id="KW-0963">Cytoplasm</keyword>
<dbReference type="GO" id="GO:0006281">
    <property type="term" value="P:DNA repair"/>
    <property type="evidence" value="ECO:0007669"/>
    <property type="project" value="UniProtKB-UniRule"/>
</dbReference>
<dbReference type="AlphaFoldDB" id="A0A6N8CS04"/>
<dbReference type="GO" id="GO:0009378">
    <property type="term" value="F:four-way junction helicase activity"/>
    <property type="evidence" value="ECO:0007669"/>
    <property type="project" value="InterPro"/>
</dbReference>
<keyword evidence="2 6" id="KW-0227">DNA damage</keyword>
<name>A0A6N8CS04_9BACI</name>
<organism evidence="8 9">
    <name type="scientific">Terrilactibacillus tamarindi</name>
    <dbReference type="NCBI Taxonomy" id="2599694"/>
    <lineage>
        <taxon>Bacteria</taxon>
        <taxon>Bacillati</taxon>
        <taxon>Bacillota</taxon>
        <taxon>Bacilli</taxon>
        <taxon>Bacillales</taxon>
        <taxon>Bacillaceae</taxon>
        <taxon>Terrilactibacillus</taxon>
    </lineage>
</organism>
<dbReference type="InterPro" id="IPR013849">
    <property type="entry name" value="DNA_helicase_Holl-junc_RuvA_I"/>
</dbReference>
<comment type="similarity">
    <text evidence="6">Belongs to the RuvA family.</text>
</comment>
<keyword evidence="8" id="KW-0378">Hydrolase</keyword>
<dbReference type="Gene3D" id="2.40.50.140">
    <property type="entry name" value="Nucleic acid-binding proteins"/>
    <property type="match status" value="1"/>
</dbReference>
<dbReference type="InterPro" id="IPR010994">
    <property type="entry name" value="RuvA_2-like"/>
</dbReference>